<dbReference type="Pfam" id="PF20037">
    <property type="entry name" value="DUF6440"/>
    <property type="match status" value="1"/>
</dbReference>
<dbReference type="OrthoDB" id="9135364at2"/>
<dbReference type="AlphaFoldDB" id="A0A1I0XEH5"/>
<keyword evidence="3" id="KW-1185">Reference proteome</keyword>
<accession>A0A1I0XEH5</accession>
<evidence type="ECO:0000313" key="2">
    <source>
        <dbReference type="EMBL" id="SFA99422.1"/>
    </source>
</evidence>
<sequence length="58" mass="6669">MDNRFEFIEKKGLMEGTRIIVDKETGVQYLMAHWTNIGGLTVLVDKDGKPLLDLRYAK</sequence>
<dbReference type="EMBL" id="FOJY01000006">
    <property type="protein sequence ID" value="SFA99422.1"/>
    <property type="molecule type" value="Genomic_DNA"/>
</dbReference>
<evidence type="ECO:0000313" key="3">
    <source>
        <dbReference type="Proteomes" id="UP000198838"/>
    </source>
</evidence>
<reference evidence="2 3" key="1">
    <citation type="submission" date="2016-10" db="EMBL/GenBank/DDBJ databases">
        <authorList>
            <person name="de Groot N.N."/>
        </authorList>
    </citation>
    <scope>NUCLEOTIDE SEQUENCE [LARGE SCALE GENOMIC DNA]</scope>
    <source>
        <strain evidence="2 3">DSM 5522</strain>
    </source>
</reference>
<proteinExistence type="predicted"/>
<organism evidence="2 3">
    <name type="scientific">Acetitomaculum ruminis DSM 5522</name>
    <dbReference type="NCBI Taxonomy" id="1120918"/>
    <lineage>
        <taxon>Bacteria</taxon>
        <taxon>Bacillati</taxon>
        <taxon>Bacillota</taxon>
        <taxon>Clostridia</taxon>
        <taxon>Lachnospirales</taxon>
        <taxon>Lachnospiraceae</taxon>
        <taxon>Acetitomaculum</taxon>
    </lineage>
</organism>
<dbReference type="STRING" id="1120918.SAMN05216249_106124"/>
<name>A0A1I0XEH5_9FIRM</name>
<gene>
    <name evidence="2" type="ORF">SAMN05216249_106124</name>
</gene>
<dbReference type="RefSeq" id="WP_143088270.1">
    <property type="nucleotide sequence ID" value="NZ_FOJY01000006.1"/>
</dbReference>
<dbReference type="InterPro" id="IPR045515">
    <property type="entry name" value="DUF6440"/>
</dbReference>
<evidence type="ECO:0000259" key="1">
    <source>
        <dbReference type="Pfam" id="PF20037"/>
    </source>
</evidence>
<feature type="domain" description="DUF6440" evidence="1">
    <location>
        <begin position="4"/>
        <end position="53"/>
    </location>
</feature>
<dbReference type="Proteomes" id="UP000198838">
    <property type="component" value="Unassembled WGS sequence"/>
</dbReference>
<protein>
    <recommendedName>
        <fullName evidence="1">DUF6440 domain-containing protein</fullName>
    </recommendedName>
</protein>